<keyword evidence="6 9" id="KW-0863">Zinc-finger</keyword>
<evidence type="ECO:0000256" key="7">
    <source>
        <dbReference type="ARBA" id="ARBA00022786"/>
    </source>
</evidence>
<comment type="catalytic activity">
    <reaction evidence="1">
        <text>S-ubiquitinyl-[E2 ubiquitin-conjugating enzyme]-L-cysteine + [acceptor protein]-L-lysine = [E2 ubiquitin-conjugating enzyme]-L-cysteine + N(6)-ubiquitinyl-[acceptor protein]-L-lysine.</text>
        <dbReference type="EC" id="2.3.2.27"/>
    </reaction>
</comment>
<evidence type="ECO:0000256" key="9">
    <source>
        <dbReference type="PROSITE-ProRule" id="PRU00175"/>
    </source>
</evidence>
<dbReference type="SMART" id="SM00184">
    <property type="entry name" value="RING"/>
    <property type="match status" value="1"/>
</dbReference>
<evidence type="ECO:0000256" key="8">
    <source>
        <dbReference type="ARBA" id="ARBA00022833"/>
    </source>
</evidence>
<evidence type="ECO:0000256" key="2">
    <source>
        <dbReference type="ARBA" id="ARBA00004906"/>
    </source>
</evidence>
<evidence type="ECO:0000256" key="1">
    <source>
        <dbReference type="ARBA" id="ARBA00000900"/>
    </source>
</evidence>
<name>A0A811SJ03_9POAL</name>
<evidence type="ECO:0000313" key="13">
    <source>
        <dbReference type="EMBL" id="CAD6342156.1"/>
    </source>
</evidence>
<dbReference type="EC" id="2.3.2.27" evidence="3"/>
<dbReference type="GO" id="GO:0016567">
    <property type="term" value="P:protein ubiquitination"/>
    <property type="evidence" value="ECO:0007669"/>
    <property type="project" value="InterPro"/>
</dbReference>
<comment type="pathway">
    <text evidence="2">Protein modification; protein ubiquitination.</text>
</comment>
<proteinExistence type="predicted"/>
<dbReference type="GO" id="GO:0061630">
    <property type="term" value="F:ubiquitin protein ligase activity"/>
    <property type="evidence" value="ECO:0007669"/>
    <property type="project" value="UniProtKB-EC"/>
</dbReference>
<keyword evidence="7" id="KW-0833">Ubl conjugation pathway</keyword>
<dbReference type="InterPro" id="IPR044600">
    <property type="entry name" value="ATL1/ATL16-like"/>
</dbReference>
<dbReference type="AlphaFoldDB" id="A0A811SJ03"/>
<evidence type="ECO:0000313" key="14">
    <source>
        <dbReference type="Proteomes" id="UP000604825"/>
    </source>
</evidence>
<dbReference type="Gene3D" id="3.30.40.10">
    <property type="entry name" value="Zinc/RING finger domain, C3HC4 (zinc finger)"/>
    <property type="match status" value="1"/>
</dbReference>
<feature type="region of interest" description="Disordered" evidence="10">
    <location>
        <begin position="335"/>
        <end position="354"/>
    </location>
</feature>
<evidence type="ECO:0000256" key="3">
    <source>
        <dbReference type="ARBA" id="ARBA00012483"/>
    </source>
</evidence>
<keyword evidence="11" id="KW-0472">Membrane</keyword>
<dbReference type="PANTHER" id="PTHR46913">
    <property type="entry name" value="RING-H2 FINGER PROTEIN ATL16"/>
    <property type="match status" value="1"/>
</dbReference>
<dbReference type="PANTHER" id="PTHR46913:SF21">
    <property type="entry name" value="RING-TYPE E3 UBIQUITIN TRANSFERASE"/>
    <property type="match status" value="1"/>
</dbReference>
<keyword evidence="4" id="KW-0808">Transferase</keyword>
<evidence type="ECO:0000259" key="12">
    <source>
        <dbReference type="PROSITE" id="PS50089"/>
    </source>
</evidence>
<organism evidence="13 14">
    <name type="scientific">Miscanthus lutarioriparius</name>
    <dbReference type="NCBI Taxonomy" id="422564"/>
    <lineage>
        <taxon>Eukaryota</taxon>
        <taxon>Viridiplantae</taxon>
        <taxon>Streptophyta</taxon>
        <taxon>Embryophyta</taxon>
        <taxon>Tracheophyta</taxon>
        <taxon>Spermatophyta</taxon>
        <taxon>Magnoliopsida</taxon>
        <taxon>Liliopsida</taxon>
        <taxon>Poales</taxon>
        <taxon>Poaceae</taxon>
        <taxon>PACMAD clade</taxon>
        <taxon>Panicoideae</taxon>
        <taxon>Andropogonodae</taxon>
        <taxon>Andropogoneae</taxon>
        <taxon>Saccharinae</taxon>
        <taxon>Miscanthus</taxon>
    </lineage>
</organism>
<sequence length="447" mass="46213">MRAPPPRRRRSSPAAPAPSPSAAVSSPPSPYAAFASLGPGPAPGPGPGPAPEPSAAFAGGRRGGSSLSPPLIAMLAVVGAALLVVLYARLVSRVFRAARRRWRRRRRLRLLMIPGSSPSARGGGDDSFASFTTYDNYYHTFSPYYGLDDAAIKSLPSAQYLATGAGGAGSSSSSARGSGASRECAVCLLEFADGDELRALPLCAHAFHADCIDVWLRAHASCPLCRAAVALPPPVPSPLHRAAARRVRPSLDDLLFFHPVPPAHAPVAAAVGAGEQQQQAEIAPASPDQQLAVGARDFLLKRSYSFGFERSLAMVEAASTASPPWRYRVSSAAGAATDGGTTSRGRGFWSKRWPSPFGGGGGTGGSAAARVFSFRSYRGGGGGAACKPSPFSRRFRGGGSGFFMSLASEPPSILAAAARRSSRAAAASSRLRCGDPEALLSPDRLSC</sequence>
<protein>
    <recommendedName>
        <fullName evidence="3">RING-type E3 ubiquitin transferase</fullName>
        <ecNumber evidence="3">2.3.2.27</ecNumber>
    </recommendedName>
</protein>
<feature type="compositionally biased region" description="Basic residues" evidence="10">
    <location>
        <begin position="1"/>
        <end position="11"/>
    </location>
</feature>
<evidence type="ECO:0000256" key="5">
    <source>
        <dbReference type="ARBA" id="ARBA00022723"/>
    </source>
</evidence>
<evidence type="ECO:0000256" key="10">
    <source>
        <dbReference type="SAM" id="MobiDB-lite"/>
    </source>
</evidence>
<feature type="domain" description="RING-type" evidence="12">
    <location>
        <begin position="184"/>
        <end position="226"/>
    </location>
</feature>
<dbReference type="GO" id="GO:0008270">
    <property type="term" value="F:zinc ion binding"/>
    <property type="evidence" value="ECO:0007669"/>
    <property type="project" value="UniProtKB-KW"/>
</dbReference>
<dbReference type="PROSITE" id="PS50089">
    <property type="entry name" value="ZF_RING_2"/>
    <property type="match status" value="1"/>
</dbReference>
<evidence type="ECO:0000256" key="11">
    <source>
        <dbReference type="SAM" id="Phobius"/>
    </source>
</evidence>
<keyword evidence="14" id="KW-1185">Reference proteome</keyword>
<dbReference type="InterPro" id="IPR013083">
    <property type="entry name" value="Znf_RING/FYVE/PHD"/>
</dbReference>
<keyword evidence="5" id="KW-0479">Metal-binding</keyword>
<gene>
    <name evidence="13" type="ORF">NCGR_LOCUS66254</name>
</gene>
<keyword evidence="11" id="KW-0812">Transmembrane</keyword>
<dbReference type="Pfam" id="PF13639">
    <property type="entry name" value="zf-RING_2"/>
    <property type="match status" value="1"/>
</dbReference>
<dbReference type="OrthoDB" id="8062037at2759"/>
<feature type="compositionally biased region" description="Low complexity" evidence="10">
    <location>
        <begin position="20"/>
        <end position="39"/>
    </location>
</feature>
<feature type="region of interest" description="Disordered" evidence="10">
    <location>
        <begin position="1"/>
        <end position="61"/>
    </location>
</feature>
<feature type="transmembrane region" description="Helical" evidence="11">
    <location>
        <begin position="71"/>
        <end position="95"/>
    </location>
</feature>
<keyword evidence="11" id="KW-1133">Transmembrane helix</keyword>
<dbReference type="SUPFAM" id="SSF57850">
    <property type="entry name" value="RING/U-box"/>
    <property type="match status" value="1"/>
</dbReference>
<dbReference type="FunFam" id="3.30.40.10:FF:000591">
    <property type="entry name" value="RING-H2 finger protein ATL65"/>
    <property type="match status" value="1"/>
</dbReference>
<dbReference type="CDD" id="cd16461">
    <property type="entry name" value="RING-H2_EL5-like"/>
    <property type="match status" value="1"/>
</dbReference>
<feature type="compositionally biased region" description="Low complexity" evidence="10">
    <location>
        <begin position="335"/>
        <end position="347"/>
    </location>
</feature>
<dbReference type="EMBL" id="CAJGYO010000402">
    <property type="protein sequence ID" value="CAD6342156.1"/>
    <property type="molecule type" value="Genomic_DNA"/>
</dbReference>
<evidence type="ECO:0000256" key="4">
    <source>
        <dbReference type="ARBA" id="ARBA00022679"/>
    </source>
</evidence>
<dbReference type="Proteomes" id="UP000604825">
    <property type="component" value="Unassembled WGS sequence"/>
</dbReference>
<comment type="caution">
    <text evidence="13">The sequence shown here is derived from an EMBL/GenBank/DDBJ whole genome shotgun (WGS) entry which is preliminary data.</text>
</comment>
<dbReference type="InterPro" id="IPR001841">
    <property type="entry name" value="Znf_RING"/>
</dbReference>
<accession>A0A811SJ03</accession>
<evidence type="ECO:0000256" key="6">
    <source>
        <dbReference type="ARBA" id="ARBA00022771"/>
    </source>
</evidence>
<reference evidence="13" key="1">
    <citation type="submission" date="2020-10" db="EMBL/GenBank/DDBJ databases">
        <authorList>
            <person name="Han B."/>
            <person name="Lu T."/>
            <person name="Zhao Q."/>
            <person name="Huang X."/>
            <person name="Zhao Y."/>
        </authorList>
    </citation>
    <scope>NUCLEOTIDE SEQUENCE</scope>
</reference>
<feature type="compositionally biased region" description="Pro residues" evidence="10">
    <location>
        <begin position="40"/>
        <end position="52"/>
    </location>
</feature>
<keyword evidence="8" id="KW-0862">Zinc</keyword>